<organism evidence="1 2">
    <name type="scientific">Paramecium pentaurelia</name>
    <dbReference type="NCBI Taxonomy" id="43138"/>
    <lineage>
        <taxon>Eukaryota</taxon>
        <taxon>Sar</taxon>
        <taxon>Alveolata</taxon>
        <taxon>Ciliophora</taxon>
        <taxon>Intramacronucleata</taxon>
        <taxon>Oligohymenophorea</taxon>
        <taxon>Peniculida</taxon>
        <taxon>Parameciidae</taxon>
        <taxon>Paramecium</taxon>
    </lineage>
</organism>
<dbReference type="EMBL" id="CAJJDO010000080">
    <property type="protein sequence ID" value="CAD8183037.1"/>
    <property type="molecule type" value="Genomic_DNA"/>
</dbReference>
<accession>A0A8S1W2Z0</accession>
<gene>
    <name evidence="1" type="ORF">PPENT_87.1.T0800047</name>
</gene>
<reference evidence="1" key="1">
    <citation type="submission" date="2021-01" db="EMBL/GenBank/DDBJ databases">
        <authorList>
            <consortium name="Genoscope - CEA"/>
            <person name="William W."/>
        </authorList>
    </citation>
    <scope>NUCLEOTIDE SEQUENCE</scope>
</reference>
<name>A0A8S1W2Z0_9CILI</name>
<evidence type="ECO:0000313" key="1">
    <source>
        <dbReference type="EMBL" id="CAD8183037.1"/>
    </source>
</evidence>
<proteinExistence type="predicted"/>
<keyword evidence="2" id="KW-1185">Reference proteome</keyword>
<protein>
    <submittedName>
        <fullName evidence="1">Uncharacterized protein</fullName>
    </submittedName>
</protein>
<evidence type="ECO:0000313" key="2">
    <source>
        <dbReference type="Proteomes" id="UP000689195"/>
    </source>
</evidence>
<dbReference type="Proteomes" id="UP000689195">
    <property type="component" value="Unassembled WGS sequence"/>
</dbReference>
<comment type="caution">
    <text evidence="1">The sequence shown here is derived from an EMBL/GenBank/DDBJ whole genome shotgun (WGS) entry which is preliminary data.</text>
</comment>
<dbReference type="AlphaFoldDB" id="A0A8S1W2Z0"/>
<sequence>MDYRKSIDVLYQQEKGCGYQCIQNLEGWGGYLIQFGQQRMDLLHYNLIDDLQQINFKQDFLTLFVQDIIQGDYELFLYLKEIKLQQIFISIGFFVFI</sequence>